<gene>
    <name evidence="1" type="ORF">M9H77_26723</name>
</gene>
<reference evidence="2" key="1">
    <citation type="journal article" date="2023" name="Nat. Plants">
        <title>Single-cell RNA sequencing provides a high-resolution roadmap for understanding the multicellular compartmentation of specialized metabolism.</title>
        <authorList>
            <person name="Sun S."/>
            <person name="Shen X."/>
            <person name="Li Y."/>
            <person name="Li Y."/>
            <person name="Wang S."/>
            <person name="Li R."/>
            <person name="Zhang H."/>
            <person name="Shen G."/>
            <person name="Guo B."/>
            <person name="Wei J."/>
            <person name="Xu J."/>
            <person name="St-Pierre B."/>
            <person name="Chen S."/>
            <person name="Sun C."/>
        </authorList>
    </citation>
    <scope>NUCLEOTIDE SEQUENCE [LARGE SCALE GENOMIC DNA]</scope>
</reference>
<accession>A0ACC0AC12</accession>
<protein>
    <submittedName>
        <fullName evidence="1">Uncharacterized protein</fullName>
    </submittedName>
</protein>
<dbReference type="EMBL" id="CM044706">
    <property type="protein sequence ID" value="KAI5657930.1"/>
    <property type="molecule type" value="Genomic_DNA"/>
</dbReference>
<evidence type="ECO:0000313" key="2">
    <source>
        <dbReference type="Proteomes" id="UP001060085"/>
    </source>
</evidence>
<keyword evidence="2" id="KW-1185">Reference proteome</keyword>
<organism evidence="1 2">
    <name type="scientific">Catharanthus roseus</name>
    <name type="common">Madagascar periwinkle</name>
    <name type="synonym">Vinca rosea</name>
    <dbReference type="NCBI Taxonomy" id="4058"/>
    <lineage>
        <taxon>Eukaryota</taxon>
        <taxon>Viridiplantae</taxon>
        <taxon>Streptophyta</taxon>
        <taxon>Embryophyta</taxon>
        <taxon>Tracheophyta</taxon>
        <taxon>Spermatophyta</taxon>
        <taxon>Magnoliopsida</taxon>
        <taxon>eudicotyledons</taxon>
        <taxon>Gunneridae</taxon>
        <taxon>Pentapetalae</taxon>
        <taxon>asterids</taxon>
        <taxon>lamiids</taxon>
        <taxon>Gentianales</taxon>
        <taxon>Apocynaceae</taxon>
        <taxon>Rauvolfioideae</taxon>
        <taxon>Vinceae</taxon>
        <taxon>Catharanthinae</taxon>
        <taxon>Catharanthus</taxon>
    </lineage>
</organism>
<dbReference type="Proteomes" id="UP001060085">
    <property type="component" value="Linkage Group LG06"/>
</dbReference>
<evidence type="ECO:0000313" key="1">
    <source>
        <dbReference type="EMBL" id="KAI5657930.1"/>
    </source>
</evidence>
<proteinExistence type="predicted"/>
<name>A0ACC0AC12_CATRO</name>
<comment type="caution">
    <text evidence="1">The sequence shown here is derived from an EMBL/GenBank/DDBJ whole genome shotgun (WGS) entry which is preliminary data.</text>
</comment>
<sequence>MLMALHIHFPSGLNCPDFLKLYGGALTLNLLFGCVFVVCLSSMCASKFVMKSRPRLIDVPHQDDVFQENVDIHEGSIIDVTNKDVGPLVHEFRSSKELDIAVEIYFEEVQNDEIEIE</sequence>